<dbReference type="CDD" id="cd04485">
    <property type="entry name" value="DnaE_OBF"/>
    <property type="match status" value="1"/>
</dbReference>
<dbReference type="InterPro" id="IPR040982">
    <property type="entry name" value="DNA_pol3_finger"/>
</dbReference>
<evidence type="ECO:0000256" key="5">
    <source>
        <dbReference type="ARBA" id="ARBA00022932"/>
    </source>
</evidence>
<dbReference type="Pfam" id="PF14579">
    <property type="entry name" value="HHH_6"/>
    <property type="match status" value="1"/>
</dbReference>
<proteinExistence type="predicted"/>
<evidence type="ECO:0000256" key="4">
    <source>
        <dbReference type="ARBA" id="ARBA00022705"/>
    </source>
</evidence>
<evidence type="ECO:0000313" key="9">
    <source>
        <dbReference type="Proteomes" id="UP000295788"/>
    </source>
</evidence>
<evidence type="ECO:0000259" key="7">
    <source>
        <dbReference type="SMART" id="SM00481"/>
    </source>
</evidence>
<evidence type="ECO:0000313" key="8">
    <source>
        <dbReference type="EMBL" id="TCS83588.1"/>
    </source>
</evidence>
<dbReference type="OrthoDB" id="9803237at2"/>
<dbReference type="InterPro" id="IPR004805">
    <property type="entry name" value="DnaE2/DnaE/PolC"/>
</dbReference>
<dbReference type="NCBIfam" id="TIGR00594">
    <property type="entry name" value="polc"/>
    <property type="match status" value="1"/>
</dbReference>
<dbReference type="Gene3D" id="1.10.150.870">
    <property type="match status" value="1"/>
</dbReference>
<dbReference type="InterPro" id="IPR011708">
    <property type="entry name" value="DNA_pol3_alpha_NTPase_dom"/>
</dbReference>
<dbReference type="GO" id="GO:0008408">
    <property type="term" value="F:3'-5' exonuclease activity"/>
    <property type="evidence" value="ECO:0007669"/>
    <property type="project" value="InterPro"/>
</dbReference>
<dbReference type="InterPro" id="IPR041931">
    <property type="entry name" value="DNA_pol3_alpha_thumb_dom"/>
</dbReference>
<dbReference type="CDD" id="cd12113">
    <property type="entry name" value="PHP_PolIIIA_DnaE3"/>
    <property type="match status" value="1"/>
</dbReference>
<dbReference type="Gene3D" id="1.10.10.1600">
    <property type="entry name" value="Bacterial DNA polymerase III alpha subunit, thumb domain"/>
    <property type="match status" value="1"/>
</dbReference>
<dbReference type="Proteomes" id="UP000295788">
    <property type="component" value="Unassembled WGS sequence"/>
</dbReference>
<dbReference type="NCBIfam" id="NF004226">
    <property type="entry name" value="PRK05673.1"/>
    <property type="match status" value="1"/>
</dbReference>
<reference evidence="8 9" key="1">
    <citation type="submission" date="2019-03" db="EMBL/GenBank/DDBJ databases">
        <title>Genomic Encyclopedia of Type Strains, Phase IV (KMG-IV): sequencing the most valuable type-strain genomes for metagenomic binning, comparative biology and taxonomic classification.</title>
        <authorList>
            <person name="Goeker M."/>
        </authorList>
    </citation>
    <scope>NUCLEOTIDE SEQUENCE [LARGE SCALE GENOMIC DNA]</scope>
    <source>
        <strain evidence="8 9">DSM 23802</strain>
    </source>
</reference>
<dbReference type="AlphaFoldDB" id="A0A4R3KK62"/>
<dbReference type="GO" id="GO:0003887">
    <property type="term" value="F:DNA-directed DNA polymerase activity"/>
    <property type="evidence" value="ECO:0007669"/>
    <property type="project" value="UniProtKB-KW"/>
</dbReference>
<dbReference type="EC" id="2.7.7.7" evidence="1"/>
<evidence type="ECO:0000256" key="3">
    <source>
        <dbReference type="ARBA" id="ARBA00022695"/>
    </source>
</evidence>
<dbReference type="NCBIfam" id="NF005298">
    <property type="entry name" value="PRK06826.1"/>
    <property type="match status" value="1"/>
</dbReference>
<dbReference type="EMBL" id="SMAB01000004">
    <property type="protein sequence ID" value="TCS83588.1"/>
    <property type="molecule type" value="Genomic_DNA"/>
</dbReference>
<dbReference type="GO" id="GO:0006260">
    <property type="term" value="P:DNA replication"/>
    <property type="evidence" value="ECO:0007669"/>
    <property type="project" value="UniProtKB-KW"/>
</dbReference>
<dbReference type="PANTHER" id="PTHR32294">
    <property type="entry name" value="DNA POLYMERASE III SUBUNIT ALPHA"/>
    <property type="match status" value="1"/>
</dbReference>
<dbReference type="InterPro" id="IPR016195">
    <property type="entry name" value="Pol/histidinol_Pase-like"/>
</dbReference>
<dbReference type="InterPro" id="IPR004013">
    <property type="entry name" value="PHP_dom"/>
</dbReference>
<evidence type="ECO:0000256" key="2">
    <source>
        <dbReference type="ARBA" id="ARBA00022679"/>
    </source>
</evidence>
<accession>A0A4R3KK62</accession>
<dbReference type="Pfam" id="PF17657">
    <property type="entry name" value="DNA_pol3_finger"/>
    <property type="match status" value="1"/>
</dbReference>
<keyword evidence="2" id="KW-0808">Transferase</keyword>
<dbReference type="PANTHER" id="PTHR32294:SF0">
    <property type="entry name" value="DNA POLYMERASE III SUBUNIT ALPHA"/>
    <property type="match status" value="1"/>
</dbReference>
<comment type="catalytic activity">
    <reaction evidence="6">
        <text>DNA(n) + a 2'-deoxyribonucleoside 5'-triphosphate = DNA(n+1) + diphosphate</text>
        <dbReference type="Rhea" id="RHEA:22508"/>
        <dbReference type="Rhea" id="RHEA-COMP:17339"/>
        <dbReference type="Rhea" id="RHEA-COMP:17340"/>
        <dbReference type="ChEBI" id="CHEBI:33019"/>
        <dbReference type="ChEBI" id="CHEBI:61560"/>
        <dbReference type="ChEBI" id="CHEBI:173112"/>
        <dbReference type="EC" id="2.7.7.7"/>
    </reaction>
</comment>
<protein>
    <recommendedName>
        <fullName evidence="1">DNA-directed DNA polymerase</fullName>
        <ecNumber evidence="1">2.7.7.7</ecNumber>
    </recommendedName>
</protein>
<organism evidence="8 9">
    <name type="scientific">Tepidibacillus fermentans</name>
    <dbReference type="NCBI Taxonomy" id="1281767"/>
    <lineage>
        <taxon>Bacteria</taxon>
        <taxon>Bacillati</taxon>
        <taxon>Bacillota</taxon>
        <taxon>Bacilli</taxon>
        <taxon>Bacillales</taxon>
        <taxon>Bacillaceae</taxon>
        <taxon>Tepidibacillus</taxon>
    </lineage>
</organism>
<dbReference type="Pfam" id="PF02811">
    <property type="entry name" value="PHP"/>
    <property type="match status" value="1"/>
</dbReference>
<keyword evidence="3" id="KW-0548">Nucleotidyltransferase</keyword>
<sequence>MTNFVHLHVHTEYSLLDGASRIDHLVKKAKSLGMSALAITDHGSMYGVIPFYQACMKEGIKPIIGVEAYITAGHRTDRISRQEQKIYHLVLLAENETGYKNLMKLVSIAHLEGFYYKPRIDKEVLREYHEGIIALSACLKGEVNDYLLQGQFEKAKEVAIDYQLIFGKGNFYLEIQDHGLPEQKRLFDLIIKLSQETGIPIVATNDVHYVEKEDALIQDVLMTIGTGTTLEDEKRFRFPTKEFYLKSAQEMSDLFPLLKESLENTIVIANRCHVEIPSRLSILPKFPLPESVTSDQYLEALAYKGLEKRYQNITSKVKDRLDYELSVIKKMGFSDYFLIVWDFMKYAHKKGIMTGPGRGSAAGSLVAYVLGITNVDPIKYRLLFERFLNPERVNMPDIDIDFHYERRDEVIQYVTEKYGEHRVAQIITFGTFAAKAAIRDVGRVLNIPYSKVDRIAKLIPNQLGITVGQALKENPELYSIYQKDEETKKMIQIAMKIEGMPRHHSTHAAGVVIADQPLENYTPLQEGQGNILLTQYSMGILETIGLLKMDFLGLRNLTIIERTLDWIEKARGKRIQLQHFDENDRKTYELLSQGNTKGVFQLESPGMIRVLQELKPSRFEDIVAILALYRPGPMEYIPEYIQAKHGQRKVTYPHKSLEPILKDTYGIIVYQEQIMQIASTMAGFSLGEADLLRRAVGKKKREILLKEREHFVHGAIQNGYEEKVANDVYDMIVRFADYGFNRSHAVAYAFIAFQTAYLKAHYPVEFLTALISESMGNQGKVTEYIEEARKMGIEVLPPDVKHSLYSFSIEGNKIRFGLGAIKNIGVQVIESILQLRKSEKEIQSIIDFCLEVDPKVCNRKTMESFILSGAFDSFGIHRAKLMANLDDLLERIQKRKKLQNDLQIDLFEDLQPTSKIEFDWIEVAPYPEQERLKKEKELLGVYLSGDPLGESRELLNSYTSHHFSELIHLNEGEIITIGGLLTELKPIVTKKGDPMAFAEMEVNGNLVELVLFPMVYQKYISELQIDQGLLVKGKIDKQGEKVKIIVEKATLLSKLKNDFRPKFVMIKIAKGNEKTATLTKLKNVLMKRKGNVPVILYYEREKRSRRLSNKYWIEVDQTLKEEIETILGKNSYAIHFG</sequence>
<evidence type="ECO:0000256" key="1">
    <source>
        <dbReference type="ARBA" id="ARBA00012417"/>
    </source>
</evidence>
<dbReference type="InterPro" id="IPR003141">
    <property type="entry name" value="Pol/His_phosphatase_N"/>
</dbReference>
<keyword evidence="9" id="KW-1185">Reference proteome</keyword>
<dbReference type="Gene3D" id="3.20.20.140">
    <property type="entry name" value="Metal-dependent hydrolases"/>
    <property type="match status" value="1"/>
</dbReference>
<name>A0A4R3KK62_9BACI</name>
<dbReference type="Pfam" id="PF07733">
    <property type="entry name" value="DNA_pol3_alpha"/>
    <property type="match status" value="1"/>
</dbReference>
<comment type="caution">
    <text evidence="8">The sequence shown here is derived from an EMBL/GenBank/DDBJ whole genome shotgun (WGS) entry which is preliminary data.</text>
</comment>
<keyword evidence="4" id="KW-0235">DNA replication</keyword>
<dbReference type="InterPro" id="IPR029460">
    <property type="entry name" value="DNAPol_HHH"/>
</dbReference>
<keyword evidence="5" id="KW-0239">DNA-directed DNA polymerase</keyword>
<dbReference type="RefSeq" id="WP_132767540.1">
    <property type="nucleotide sequence ID" value="NZ_SMAB01000004.1"/>
</dbReference>
<dbReference type="SMART" id="SM00481">
    <property type="entry name" value="POLIIIAc"/>
    <property type="match status" value="1"/>
</dbReference>
<gene>
    <name evidence="8" type="ORF">EDD72_104143</name>
</gene>
<feature type="domain" description="Polymerase/histidinol phosphatase N-terminal" evidence="7">
    <location>
        <begin position="5"/>
        <end position="72"/>
    </location>
</feature>
<dbReference type="SUPFAM" id="SSF89550">
    <property type="entry name" value="PHP domain-like"/>
    <property type="match status" value="1"/>
</dbReference>
<evidence type="ECO:0000256" key="6">
    <source>
        <dbReference type="ARBA" id="ARBA00049244"/>
    </source>
</evidence>